<keyword evidence="4" id="KW-0067">ATP-binding</keyword>
<dbReference type="SUPFAM" id="SSF54368">
    <property type="entry name" value="Glutamine synthetase, N-terminal domain"/>
    <property type="match status" value="1"/>
</dbReference>
<evidence type="ECO:0000259" key="7">
    <source>
        <dbReference type="PROSITE" id="PS51986"/>
    </source>
</evidence>
<dbReference type="Proteomes" id="UP000886886">
    <property type="component" value="Unassembled WGS sequence"/>
</dbReference>
<comment type="caution">
    <text evidence="9">The sequence shown here is derived from an EMBL/GenBank/DDBJ whole genome shotgun (WGS) entry which is preliminary data.</text>
</comment>
<gene>
    <name evidence="9" type="ORF">IAB26_00010</name>
</gene>
<evidence type="ECO:0000259" key="8">
    <source>
        <dbReference type="PROSITE" id="PS51987"/>
    </source>
</evidence>
<dbReference type="GO" id="GO:0006542">
    <property type="term" value="P:glutamine biosynthetic process"/>
    <property type="evidence" value="ECO:0007669"/>
    <property type="project" value="InterPro"/>
</dbReference>
<dbReference type="GO" id="GO:0005524">
    <property type="term" value="F:ATP binding"/>
    <property type="evidence" value="ECO:0007669"/>
    <property type="project" value="UniProtKB-KW"/>
</dbReference>
<keyword evidence="3" id="KW-0547">Nucleotide-binding</keyword>
<feature type="domain" description="GS beta-grasp" evidence="7">
    <location>
        <begin position="16"/>
        <end position="101"/>
    </location>
</feature>
<dbReference type="PROSITE" id="PS51986">
    <property type="entry name" value="GS_BETA_GRASP"/>
    <property type="match status" value="1"/>
</dbReference>
<evidence type="ECO:0000256" key="3">
    <source>
        <dbReference type="ARBA" id="ARBA00022741"/>
    </source>
</evidence>
<evidence type="ECO:0000313" key="9">
    <source>
        <dbReference type="EMBL" id="HIQ94929.1"/>
    </source>
</evidence>
<reference evidence="9" key="2">
    <citation type="journal article" date="2021" name="PeerJ">
        <title>Extensive microbial diversity within the chicken gut microbiome revealed by metagenomics and culture.</title>
        <authorList>
            <person name="Gilroy R."/>
            <person name="Ravi A."/>
            <person name="Getino M."/>
            <person name="Pursley I."/>
            <person name="Horton D.L."/>
            <person name="Alikhan N.F."/>
            <person name="Baker D."/>
            <person name="Gharbi K."/>
            <person name="Hall N."/>
            <person name="Watson M."/>
            <person name="Adriaenssens E.M."/>
            <person name="Foster-Nyarko E."/>
            <person name="Jarju S."/>
            <person name="Secka A."/>
            <person name="Antonio M."/>
            <person name="Oren A."/>
            <person name="Chaudhuri R.R."/>
            <person name="La Ragione R."/>
            <person name="Hildebrand F."/>
            <person name="Pallen M.J."/>
        </authorList>
    </citation>
    <scope>NUCLEOTIDE SEQUENCE</scope>
    <source>
        <strain evidence="9">ChiSjej3B21-11622</strain>
    </source>
</reference>
<dbReference type="Gene3D" id="3.10.20.70">
    <property type="entry name" value="Glutamine synthetase, N-terminal domain"/>
    <property type="match status" value="1"/>
</dbReference>
<evidence type="ECO:0000256" key="5">
    <source>
        <dbReference type="PROSITE-ProRule" id="PRU01330"/>
    </source>
</evidence>
<sequence>MDGYSRDEILEMVEEEDVEFIRLQFTDMFGNLKNIAVTSGQLTKALDNECGIDVSSIAGFEKTEGEELYLYPDYRTFTILPWRPQQNKVARLLCDIGTADGKPYELSCRSILKKVLEKAAEEGYEFYVEPECEFFLFHTDDNGVPTTLTHEKAGYMDLSPVDLGENARRDMVLTLEEMGFNVISSYHEAAPAQHEIDFKAGKALRSADMLMTFKMAVRTTAKRHGLHATFMPKPRSDFNGSGMHIRMSLWKDGKEVFQDPSDANGLSEEGYYFIGGLLEHCRAMMAVTNPLVNSYKRLLPGNAAPTQISWSRDEETSLVGVKKRRNESLKIELRSPDASANPYLVLALCLAAGMDGIQKRQKPSETSEKLPENLKEALETFGKDPWVRETLGDRFCERYLKAKEQEWLDYVGQISDWEREQYLYRI</sequence>
<evidence type="ECO:0000256" key="4">
    <source>
        <dbReference type="ARBA" id="ARBA00022840"/>
    </source>
</evidence>
<dbReference type="PANTHER" id="PTHR43785:SF12">
    <property type="entry name" value="TYPE-1 GLUTAMINE SYNTHETASE 2"/>
    <property type="match status" value="1"/>
</dbReference>
<comment type="similarity">
    <text evidence="1 5 6">Belongs to the glutamine synthetase family.</text>
</comment>
<dbReference type="AlphaFoldDB" id="A0A9D0ZSI4"/>
<evidence type="ECO:0000256" key="1">
    <source>
        <dbReference type="ARBA" id="ARBA00009897"/>
    </source>
</evidence>
<keyword evidence="2" id="KW-0436">Ligase</keyword>
<protein>
    <submittedName>
        <fullName evidence="9">Glutamine synthetase</fullName>
    </submittedName>
</protein>
<evidence type="ECO:0000313" key="10">
    <source>
        <dbReference type="Proteomes" id="UP000886886"/>
    </source>
</evidence>
<dbReference type="GO" id="GO:0004356">
    <property type="term" value="F:glutamine synthetase activity"/>
    <property type="evidence" value="ECO:0007669"/>
    <property type="project" value="InterPro"/>
</dbReference>
<evidence type="ECO:0000256" key="6">
    <source>
        <dbReference type="RuleBase" id="RU000384"/>
    </source>
</evidence>
<proteinExistence type="inferred from homology"/>
<dbReference type="EMBL" id="DVFT01000001">
    <property type="protein sequence ID" value="HIQ94929.1"/>
    <property type="molecule type" value="Genomic_DNA"/>
</dbReference>
<dbReference type="Pfam" id="PF00120">
    <property type="entry name" value="Gln-synt_C"/>
    <property type="match status" value="1"/>
</dbReference>
<evidence type="ECO:0000256" key="2">
    <source>
        <dbReference type="ARBA" id="ARBA00022598"/>
    </source>
</evidence>
<dbReference type="InterPro" id="IPR036651">
    <property type="entry name" value="Gln_synt_N_sf"/>
</dbReference>
<dbReference type="InterPro" id="IPR014746">
    <property type="entry name" value="Gln_synth/guanido_kin_cat_dom"/>
</dbReference>
<dbReference type="SUPFAM" id="SSF55931">
    <property type="entry name" value="Glutamine synthetase/guanido kinase"/>
    <property type="match status" value="1"/>
</dbReference>
<dbReference type="Pfam" id="PF03951">
    <property type="entry name" value="Gln-synt_N"/>
    <property type="match status" value="1"/>
</dbReference>
<accession>A0A9D0ZSI4</accession>
<name>A0A9D0ZSI4_9FIRM</name>
<organism evidence="9 10">
    <name type="scientific">Candidatus Limivivens merdigallinarum</name>
    <dbReference type="NCBI Taxonomy" id="2840859"/>
    <lineage>
        <taxon>Bacteria</taxon>
        <taxon>Bacillati</taxon>
        <taxon>Bacillota</taxon>
        <taxon>Clostridia</taxon>
        <taxon>Lachnospirales</taxon>
        <taxon>Lachnospiraceae</taxon>
        <taxon>Lachnospiraceae incertae sedis</taxon>
        <taxon>Candidatus Limivivens</taxon>
    </lineage>
</organism>
<dbReference type="SMART" id="SM01230">
    <property type="entry name" value="Gln-synt_C"/>
    <property type="match status" value="1"/>
</dbReference>
<feature type="domain" description="GS catalytic" evidence="8">
    <location>
        <begin position="108"/>
        <end position="426"/>
    </location>
</feature>
<reference evidence="9" key="1">
    <citation type="submission" date="2020-10" db="EMBL/GenBank/DDBJ databases">
        <authorList>
            <person name="Gilroy R."/>
        </authorList>
    </citation>
    <scope>NUCLEOTIDE SEQUENCE</scope>
    <source>
        <strain evidence="9">ChiSjej3B21-11622</strain>
    </source>
</reference>
<dbReference type="PANTHER" id="PTHR43785">
    <property type="entry name" value="GAMMA-GLUTAMYLPUTRESCINE SYNTHETASE"/>
    <property type="match status" value="1"/>
</dbReference>
<dbReference type="InterPro" id="IPR008146">
    <property type="entry name" value="Gln_synth_cat_dom"/>
</dbReference>
<dbReference type="InterPro" id="IPR008147">
    <property type="entry name" value="Gln_synt_N"/>
</dbReference>
<dbReference type="PROSITE" id="PS51987">
    <property type="entry name" value="GS_CATALYTIC"/>
    <property type="match status" value="1"/>
</dbReference>
<dbReference type="Gene3D" id="3.30.590.10">
    <property type="entry name" value="Glutamine synthetase/guanido kinase, catalytic domain"/>
    <property type="match status" value="1"/>
</dbReference>